<evidence type="ECO:0000313" key="3">
    <source>
        <dbReference type="Proteomes" id="UP000595140"/>
    </source>
</evidence>
<reference evidence="2 3" key="1">
    <citation type="submission" date="2018-04" db="EMBL/GenBank/DDBJ databases">
        <authorList>
            <person name="Vogel A."/>
        </authorList>
    </citation>
    <scope>NUCLEOTIDE SEQUENCE [LARGE SCALE GENOMIC DNA]</scope>
</reference>
<keyword evidence="3" id="KW-1185">Reference proteome</keyword>
<keyword evidence="1" id="KW-1133">Transmembrane helix</keyword>
<organism evidence="2 3">
    <name type="scientific">Cuscuta campestris</name>
    <dbReference type="NCBI Taxonomy" id="132261"/>
    <lineage>
        <taxon>Eukaryota</taxon>
        <taxon>Viridiplantae</taxon>
        <taxon>Streptophyta</taxon>
        <taxon>Embryophyta</taxon>
        <taxon>Tracheophyta</taxon>
        <taxon>Spermatophyta</taxon>
        <taxon>Magnoliopsida</taxon>
        <taxon>eudicotyledons</taxon>
        <taxon>Gunneridae</taxon>
        <taxon>Pentapetalae</taxon>
        <taxon>asterids</taxon>
        <taxon>lamiids</taxon>
        <taxon>Solanales</taxon>
        <taxon>Convolvulaceae</taxon>
        <taxon>Cuscuteae</taxon>
        <taxon>Cuscuta</taxon>
        <taxon>Cuscuta subgen. Grammica</taxon>
        <taxon>Cuscuta sect. Cleistogrammica</taxon>
    </lineage>
</organism>
<dbReference type="AlphaFoldDB" id="A0A484K674"/>
<dbReference type="EMBL" id="OOIL02000148">
    <property type="protein sequence ID" value="VFQ61203.1"/>
    <property type="molecule type" value="Genomic_DNA"/>
</dbReference>
<proteinExistence type="predicted"/>
<feature type="transmembrane region" description="Helical" evidence="1">
    <location>
        <begin position="91"/>
        <end position="112"/>
    </location>
</feature>
<sequence>MAAVRNNSSLHLLVRLLGIINSDLGGTAAALSVVVGTGPLVGLGGVAEGGPDVVEILRPSFELAVGGEDDEADIDAAEYGQFFASFQKSGFPLLVLQFLGPLLLNLLQLLLLGRHCWRNEFELAAAKSGMMSV</sequence>
<keyword evidence="1" id="KW-0812">Transmembrane</keyword>
<feature type="transmembrane region" description="Helical" evidence="1">
    <location>
        <begin position="12"/>
        <end position="35"/>
    </location>
</feature>
<gene>
    <name evidence="2" type="ORF">CCAM_LOCUS2979</name>
</gene>
<protein>
    <submittedName>
        <fullName evidence="2">Uncharacterized protein</fullName>
    </submittedName>
</protein>
<dbReference type="Proteomes" id="UP000595140">
    <property type="component" value="Unassembled WGS sequence"/>
</dbReference>
<evidence type="ECO:0000256" key="1">
    <source>
        <dbReference type="SAM" id="Phobius"/>
    </source>
</evidence>
<accession>A0A484K674</accession>
<evidence type="ECO:0000313" key="2">
    <source>
        <dbReference type="EMBL" id="VFQ61203.1"/>
    </source>
</evidence>
<name>A0A484K674_9ASTE</name>
<keyword evidence="1" id="KW-0472">Membrane</keyword>